<proteinExistence type="predicted"/>
<evidence type="ECO:0000313" key="3">
    <source>
        <dbReference type="Proteomes" id="UP001603857"/>
    </source>
</evidence>
<dbReference type="Proteomes" id="UP001603857">
    <property type="component" value="Unassembled WGS sequence"/>
</dbReference>
<protein>
    <submittedName>
        <fullName evidence="2">Uncharacterized protein</fullName>
    </submittedName>
</protein>
<feature type="region of interest" description="Disordered" evidence="1">
    <location>
        <begin position="51"/>
        <end position="78"/>
    </location>
</feature>
<dbReference type="AlphaFoldDB" id="A0ABD1MLN5"/>
<gene>
    <name evidence="2" type="ORF">Fmac_010869</name>
</gene>
<evidence type="ECO:0000256" key="1">
    <source>
        <dbReference type="SAM" id="MobiDB-lite"/>
    </source>
</evidence>
<comment type="caution">
    <text evidence="2">The sequence shown here is derived from an EMBL/GenBank/DDBJ whole genome shotgun (WGS) entry which is preliminary data.</text>
</comment>
<organism evidence="2 3">
    <name type="scientific">Flemingia macrophylla</name>
    <dbReference type="NCBI Taxonomy" id="520843"/>
    <lineage>
        <taxon>Eukaryota</taxon>
        <taxon>Viridiplantae</taxon>
        <taxon>Streptophyta</taxon>
        <taxon>Embryophyta</taxon>
        <taxon>Tracheophyta</taxon>
        <taxon>Spermatophyta</taxon>
        <taxon>Magnoliopsida</taxon>
        <taxon>eudicotyledons</taxon>
        <taxon>Gunneridae</taxon>
        <taxon>Pentapetalae</taxon>
        <taxon>rosids</taxon>
        <taxon>fabids</taxon>
        <taxon>Fabales</taxon>
        <taxon>Fabaceae</taxon>
        <taxon>Papilionoideae</taxon>
        <taxon>50 kb inversion clade</taxon>
        <taxon>NPAAA clade</taxon>
        <taxon>indigoferoid/millettioid clade</taxon>
        <taxon>Phaseoleae</taxon>
        <taxon>Flemingia</taxon>
    </lineage>
</organism>
<name>A0ABD1MLN5_9FABA</name>
<dbReference type="EMBL" id="JBGMDY010000004">
    <property type="protein sequence ID" value="KAL2336423.1"/>
    <property type="molecule type" value="Genomic_DNA"/>
</dbReference>
<evidence type="ECO:0000313" key="2">
    <source>
        <dbReference type="EMBL" id="KAL2336423.1"/>
    </source>
</evidence>
<feature type="compositionally biased region" description="Basic residues" evidence="1">
    <location>
        <begin position="57"/>
        <end position="69"/>
    </location>
</feature>
<accession>A0ABD1MLN5</accession>
<reference evidence="2 3" key="1">
    <citation type="submission" date="2024-08" db="EMBL/GenBank/DDBJ databases">
        <title>Insights into the chromosomal genome structure of Flemingia macrophylla.</title>
        <authorList>
            <person name="Ding Y."/>
            <person name="Zhao Y."/>
            <person name="Bi W."/>
            <person name="Wu M."/>
            <person name="Zhao G."/>
            <person name="Gong Y."/>
            <person name="Li W."/>
            <person name="Zhang P."/>
        </authorList>
    </citation>
    <scope>NUCLEOTIDE SEQUENCE [LARGE SCALE GENOMIC DNA]</scope>
    <source>
        <strain evidence="2">DYQJB</strain>
        <tissue evidence="2">Leaf</tissue>
    </source>
</reference>
<sequence>MRTRHRSPRNYVKLDPPRINVQIRGPHTTSPPCQNVNSGSNNIRLQNLRSEMIGSTARKRSNLRRRRSTANHGPSKLNRSRRVLTQLYVLLDLIPCGCTHHSRSQKMSISEKLFAVFFSVGHDHSQPTSQLHCAAFFDSSIPSPIAHNDLPLNFGRFQRSHVTVSTSTIRRVNQRKLEIG</sequence>
<keyword evidence="3" id="KW-1185">Reference proteome</keyword>